<reference evidence="3 4" key="1">
    <citation type="submission" date="2020-04" db="EMBL/GenBank/DDBJ databases">
        <title>Perkinsus olseni comparative genomics.</title>
        <authorList>
            <person name="Bogema D.R."/>
        </authorList>
    </citation>
    <scope>NUCLEOTIDE SEQUENCE [LARGE SCALE GENOMIC DNA]</scope>
    <source>
        <strain evidence="3">ATCC PRA-205</strain>
    </source>
</reference>
<feature type="compositionally biased region" description="Low complexity" evidence="2">
    <location>
        <begin position="429"/>
        <end position="446"/>
    </location>
</feature>
<feature type="region of interest" description="Disordered" evidence="2">
    <location>
        <begin position="1"/>
        <end position="64"/>
    </location>
</feature>
<dbReference type="EMBL" id="JABANM010017028">
    <property type="protein sequence ID" value="KAF4728474.1"/>
    <property type="molecule type" value="Genomic_DNA"/>
</dbReference>
<evidence type="ECO:0000256" key="1">
    <source>
        <dbReference type="SAM" id="Coils"/>
    </source>
</evidence>
<dbReference type="PANTHER" id="PTHR43941">
    <property type="entry name" value="STRUCTURAL MAINTENANCE OF CHROMOSOMES PROTEIN 2"/>
    <property type="match status" value="1"/>
</dbReference>
<dbReference type="AlphaFoldDB" id="A0A7J6S6A3"/>
<sequence length="636" mass="71756">MEFRLPELRHSPRVPPQRPTALRRPLATPVLRGARRPRTASPRRPVTAPSSRSPGQPGPHQFSRTRHLQGDVIQSEGAARQQPLRDREQERKAREEELLVELKHVMERLRDVIAEKDSHIARLKERIKLLSREGELRKSYKRNSQDANRQLHLLTEELEKQAASYASLRARMDRVRTERDRAQDMVEVLKRRHERAEALPLVDKAGTKDVRIGPDDDDGCDEDIDALRMQVSRYRVEVEMLRRATAGMDMRIVNEPGCSPQLLSVPVSTNTHADKEQAAGGIGAMSTCSFDEDGAALEELRMTVSRRAVVISTLEDDLAAAVRELHEAKGEEERGCSRRPENHSSFDGEMARLHSQIAILEERLANVEHGTTAKIDASSFCTACEGYKAEVGALREQLSEAEGEVEMLRMQRGRSMIEVEMLRNHEPSNEPSCSNELPSSSSSSSGESRDDEERSNEVERLRNEVDDKDAQICKLEMIRRAHSLEITETSHIIEGLRQEVAALKESMADKEAQIQVLEVRNTTLRAERQGASDAVGLLPRDEDPARLMQAEIGKLKEQLGQLTADAEIGKLKLMLAEREKESLAEDLRRAEDRVRVDKSYMQSLRAAIECMRGRDAESTRPREPVGVRENRGHDGV</sequence>
<evidence type="ECO:0000313" key="3">
    <source>
        <dbReference type="EMBL" id="KAF4728474.1"/>
    </source>
</evidence>
<feature type="compositionally biased region" description="Basic and acidic residues" evidence="2">
    <location>
        <begin position="447"/>
        <end position="463"/>
    </location>
</feature>
<dbReference type="Proteomes" id="UP000574390">
    <property type="component" value="Unassembled WGS sequence"/>
</dbReference>
<comment type="caution">
    <text evidence="3">The sequence shown here is derived from an EMBL/GenBank/DDBJ whole genome shotgun (WGS) entry which is preliminary data.</text>
</comment>
<gene>
    <name evidence="3" type="ORF">FOZ62_011835</name>
</gene>
<proteinExistence type="predicted"/>
<evidence type="ECO:0000313" key="4">
    <source>
        <dbReference type="Proteomes" id="UP000574390"/>
    </source>
</evidence>
<feature type="region of interest" description="Disordered" evidence="2">
    <location>
        <begin position="612"/>
        <end position="636"/>
    </location>
</feature>
<name>A0A7J6S6A3_PEROL</name>
<protein>
    <submittedName>
        <fullName evidence="3">Uncharacterized protein</fullName>
    </submittedName>
</protein>
<evidence type="ECO:0000256" key="2">
    <source>
        <dbReference type="SAM" id="MobiDB-lite"/>
    </source>
</evidence>
<feature type="coiled-coil region" evidence="1">
    <location>
        <begin position="85"/>
        <end position="199"/>
    </location>
</feature>
<feature type="coiled-coil region" evidence="1">
    <location>
        <begin position="311"/>
        <end position="411"/>
    </location>
</feature>
<feature type="compositionally biased region" description="Basic and acidic residues" evidence="2">
    <location>
        <begin position="1"/>
        <end position="10"/>
    </location>
</feature>
<feature type="region of interest" description="Disordered" evidence="2">
    <location>
        <begin position="424"/>
        <end position="463"/>
    </location>
</feature>
<dbReference type="PANTHER" id="PTHR43941:SF1">
    <property type="entry name" value="STRUCTURAL MAINTENANCE OF CHROMOSOMES PROTEIN 2"/>
    <property type="match status" value="1"/>
</dbReference>
<feature type="coiled-coil region" evidence="1">
    <location>
        <begin position="493"/>
        <end position="593"/>
    </location>
</feature>
<accession>A0A7J6S6A3</accession>
<keyword evidence="1" id="KW-0175">Coiled coil</keyword>
<organism evidence="3 4">
    <name type="scientific">Perkinsus olseni</name>
    <name type="common">Perkinsus atlanticus</name>
    <dbReference type="NCBI Taxonomy" id="32597"/>
    <lineage>
        <taxon>Eukaryota</taxon>
        <taxon>Sar</taxon>
        <taxon>Alveolata</taxon>
        <taxon>Perkinsozoa</taxon>
        <taxon>Perkinsea</taxon>
        <taxon>Perkinsida</taxon>
        <taxon>Perkinsidae</taxon>
        <taxon>Perkinsus</taxon>
    </lineage>
</organism>
<feature type="compositionally biased region" description="Low complexity" evidence="2">
    <location>
        <begin position="39"/>
        <end position="49"/>
    </location>
</feature>